<evidence type="ECO:0000313" key="2">
    <source>
        <dbReference type="Proteomes" id="UP000036681"/>
    </source>
</evidence>
<dbReference type="AlphaFoldDB" id="A0A0M3IN97"/>
<dbReference type="PROSITE" id="PS50055">
    <property type="entry name" value="TYR_PHOSPHATASE_PTP"/>
    <property type="match status" value="1"/>
</dbReference>
<sequence length="298" mass="34066">LERNKSLIGLIGSDGFGQIYFAIDKHSKGQLGVATTTESKIRRGKTSMRMILEREVSFIIDSKKVLALSFVWFTVQITYHSNKKQKKKASGVAPMKRDATNEEVTISPDEPKTMNITDVIPKTKTKKKKTLGRPMNDNIRSVIDAFVEHIKTIGIQGLRGEFVEIRNMKPKASECTKFLQNREKNRYRDVACLDSTRVVLRVNVPPECDYIHANWMQMEGCQRRYIATQGPLETTIGDFWRMIYQESIKTIVMLCKLVENGKVKCSQYWPDLPGTHKSFSILTIENKGVLIFIMTPIQ</sequence>
<dbReference type="PANTHER" id="PTHR46163">
    <property type="entry name" value="TYROSINE-PROTEIN PHOSPHATASE-RELATED"/>
    <property type="match status" value="1"/>
</dbReference>
<dbReference type="SMART" id="SM00194">
    <property type="entry name" value="PTPc"/>
    <property type="match status" value="1"/>
</dbReference>
<dbReference type="InterPro" id="IPR000242">
    <property type="entry name" value="PTP_cat"/>
</dbReference>
<dbReference type="Pfam" id="PF00102">
    <property type="entry name" value="Y_phosphatase"/>
    <property type="match status" value="1"/>
</dbReference>
<evidence type="ECO:0000313" key="3">
    <source>
        <dbReference type="WBParaSite" id="ALUE_0002022501-mRNA-1"/>
    </source>
</evidence>
<dbReference type="PRINTS" id="PR00700">
    <property type="entry name" value="PRTYPHPHTASE"/>
</dbReference>
<name>A0A0M3IN97_ASCLU</name>
<dbReference type="InterPro" id="IPR052782">
    <property type="entry name" value="Oocyte-zygote_transition_reg"/>
</dbReference>
<protein>
    <submittedName>
        <fullName evidence="3">Tyrosine-protein phosphatase domain-containing protein</fullName>
    </submittedName>
</protein>
<organism evidence="2 3">
    <name type="scientific">Ascaris lumbricoides</name>
    <name type="common">Giant roundworm</name>
    <dbReference type="NCBI Taxonomy" id="6252"/>
    <lineage>
        <taxon>Eukaryota</taxon>
        <taxon>Metazoa</taxon>
        <taxon>Ecdysozoa</taxon>
        <taxon>Nematoda</taxon>
        <taxon>Chromadorea</taxon>
        <taxon>Rhabditida</taxon>
        <taxon>Spirurina</taxon>
        <taxon>Ascaridomorpha</taxon>
        <taxon>Ascaridoidea</taxon>
        <taxon>Ascarididae</taxon>
        <taxon>Ascaris</taxon>
    </lineage>
</organism>
<dbReference type="Proteomes" id="UP000036681">
    <property type="component" value="Unplaced"/>
</dbReference>
<feature type="domain" description="Tyrosine-protein phosphatase" evidence="1">
    <location>
        <begin position="158"/>
        <end position="285"/>
    </location>
</feature>
<reference evidence="3" key="1">
    <citation type="submission" date="2017-02" db="UniProtKB">
        <authorList>
            <consortium name="WormBaseParasite"/>
        </authorList>
    </citation>
    <scope>IDENTIFICATION</scope>
</reference>
<keyword evidence="2" id="KW-1185">Reference proteome</keyword>
<dbReference type="SUPFAM" id="SSF52799">
    <property type="entry name" value="(Phosphotyrosine protein) phosphatases II"/>
    <property type="match status" value="1"/>
</dbReference>
<dbReference type="Gene3D" id="3.90.190.10">
    <property type="entry name" value="Protein tyrosine phosphatase superfamily"/>
    <property type="match status" value="1"/>
</dbReference>
<evidence type="ECO:0000259" key="1">
    <source>
        <dbReference type="PROSITE" id="PS50055"/>
    </source>
</evidence>
<dbReference type="WBParaSite" id="ALUE_0002022501-mRNA-1">
    <property type="protein sequence ID" value="ALUE_0002022501-mRNA-1"/>
    <property type="gene ID" value="ALUE_0002022501"/>
</dbReference>
<proteinExistence type="predicted"/>
<dbReference type="InterPro" id="IPR029021">
    <property type="entry name" value="Prot-tyrosine_phosphatase-like"/>
</dbReference>
<dbReference type="GO" id="GO:0004725">
    <property type="term" value="F:protein tyrosine phosphatase activity"/>
    <property type="evidence" value="ECO:0007669"/>
    <property type="project" value="InterPro"/>
</dbReference>
<accession>A0A0M3IN97</accession>